<dbReference type="Gene3D" id="3.90.1200.10">
    <property type="match status" value="1"/>
</dbReference>
<comment type="caution">
    <text evidence="2">The sequence shown here is derived from an EMBL/GenBank/DDBJ whole genome shotgun (WGS) entry which is preliminary data.</text>
</comment>
<dbReference type="PANTHER" id="PTHR21310">
    <property type="entry name" value="AMINOGLYCOSIDE PHOSPHOTRANSFERASE-RELATED-RELATED"/>
    <property type="match status" value="1"/>
</dbReference>
<feature type="domain" description="Aminoglycoside phosphotransferase" evidence="1">
    <location>
        <begin position="61"/>
        <end position="269"/>
    </location>
</feature>
<proteinExistence type="predicted"/>
<evidence type="ECO:0000313" key="2">
    <source>
        <dbReference type="EMBL" id="NKQ57061.1"/>
    </source>
</evidence>
<dbReference type="CDD" id="cd05154">
    <property type="entry name" value="ACAD10_11_N-like"/>
    <property type="match status" value="1"/>
</dbReference>
<protein>
    <submittedName>
        <fullName evidence="2">Phosphotransferase family protein</fullName>
    </submittedName>
</protein>
<dbReference type="InterPro" id="IPR011009">
    <property type="entry name" value="Kinase-like_dom_sf"/>
</dbReference>
<organism evidence="2 3">
    <name type="scientific">Amycolatopsis acididurans</name>
    <dbReference type="NCBI Taxonomy" id="2724524"/>
    <lineage>
        <taxon>Bacteria</taxon>
        <taxon>Bacillati</taxon>
        <taxon>Actinomycetota</taxon>
        <taxon>Actinomycetes</taxon>
        <taxon>Pseudonocardiales</taxon>
        <taxon>Pseudonocardiaceae</taxon>
        <taxon>Amycolatopsis</taxon>
    </lineage>
</organism>
<dbReference type="InterPro" id="IPR041726">
    <property type="entry name" value="ACAD10_11_N"/>
</dbReference>
<dbReference type="Proteomes" id="UP000715441">
    <property type="component" value="Unassembled WGS sequence"/>
</dbReference>
<dbReference type="EMBL" id="JAAXLS010000030">
    <property type="protein sequence ID" value="NKQ57061.1"/>
    <property type="molecule type" value="Genomic_DNA"/>
</dbReference>
<accession>A0ABX1JEX8</accession>
<dbReference type="RefSeq" id="WP_168520084.1">
    <property type="nucleotide sequence ID" value="NZ_JAAXLS010000030.1"/>
</dbReference>
<gene>
    <name evidence="2" type="ORF">HFP15_29745</name>
</gene>
<dbReference type="Pfam" id="PF01636">
    <property type="entry name" value="APH"/>
    <property type="match status" value="1"/>
</dbReference>
<name>A0ABX1JEX8_9PSEU</name>
<dbReference type="SUPFAM" id="SSF56112">
    <property type="entry name" value="Protein kinase-like (PK-like)"/>
    <property type="match status" value="1"/>
</dbReference>
<keyword evidence="3" id="KW-1185">Reference proteome</keyword>
<evidence type="ECO:0000313" key="3">
    <source>
        <dbReference type="Proteomes" id="UP000715441"/>
    </source>
</evidence>
<dbReference type="PANTHER" id="PTHR21310:SF57">
    <property type="entry name" value="BLR2944 PROTEIN"/>
    <property type="match status" value="1"/>
</dbReference>
<sequence>MSARTDAESVQVVSERLRAFLAARNTGAEEVTIDGLQRSGTGSSRENWPFDASWNDAGTPVHRRLLLRRDPPSAVVDTGRSTEYALLKALEPTPVPAPVAYWLDDDGAELLRPSMVVDRHPGKAHRAVLRDKNPLGLSGQGRAQLAKSLCDLLARVHRVDVVATGLPAPLPDPATAEVNRWEGLLDEAELEPQPVLRWTLRWLRDHVPAPPDRLALVHGDFRPANVLVHNGAVEVLLDWELAHLGDPRDDLGWYCAPVYTREHFIPGVWEQDDFLRRYTELTGTEVSAGALLFWQVLSLFRLAVIALQGVRIFCAGETDRPAAPPTALLRLLAGIVSDHPGKA</sequence>
<reference evidence="2 3" key="1">
    <citation type="submission" date="2020-04" db="EMBL/GenBank/DDBJ databases">
        <title>Novel species.</title>
        <authorList>
            <person name="Teo W.F.A."/>
            <person name="Lipun K."/>
            <person name="Srisuk N."/>
            <person name="Duangmal K."/>
        </authorList>
    </citation>
    <scope>NUCLEOTIDE SEQUENCE [LARGE SCALE GENOMIC DNA]</scope>
    <source>
        <strain evidence="2 3">K13G38</strain>
    </source>
</reference>
<dbReference type="InterPro" id="IPR002575">
    <property type="entry name" value="Aminoglycoside_PTrfase"/>
</dbReference>
<dbReference type="InterPro" id="IPR051678">
    <property type="entry name" value="AGP_Transferase"/>
</dbReference>
<evidence type="ECO:0000259" key="1">
    <source>
        <dbReference type="Pfam" id="PF01636"/>
    </source>
</evidence>
<dbReference type="Gene3D" id="3.30.200.20">
    <property type="entry name" value="Phosphorylase Kinase, domain 1"/>
    <property type="match status" value="1"/>
</dbReference>